<dbReference type="SFLD" id="SFLDG01129">
    <property type="entry name" value="C1.5:_HAD__Beta-PGM__Phosphata"/>
    <property type="match status" value="1"/>
</dbReference>
<sequence length="256" mass="27947">MNSRTRLQALIFDVDGTLADSEMAHLAAFNHAFSEVGLDWHWDVPLYTRLLEVSGGRERIRAYWETRTDIPWGGVHDRGADALIERIHHIKTEAYEQAVMEGAVKMRPGVLTLMAQALEAGLQLAIATTTSPANIAGLLHRWIGPDWKSRFAVIEDASTAPRKKPDPMVYRQALARLGVPATDCLAFEDSANGLQAARAAGLATLVTPNSFTAHHDFTGAMRVLPDLNGVGLAQLREWHARGMAVPCFLSNCGGLS</sequence>
<name>A0ABU1BTT0_9BURK</name>
<protein>
    <submittedName>
        <fullName evidence="1">HAD-IA family hydrolase</fullName>
    </submittedName>
</protein>
<accession>A0ABU1BTT0</accession>
<evidence type="ECO:0000313" key="2">
    <source>
        <dbReference type="Proteomes" id="UP001225596"/>
    </source>
</evidence>
<dbReference type="Pfam" id="PF00702">
    <property type="entry name" value="Hydrolase"/>
    <property type="match status" value="1"/>
</dbReference>
<comment type="caution">
    <text evidence="1">The sequence shown here is derived from an EMBL/GenBank/DDBJ whole genome shotgun (WGS) entry which is preliminary data.</text>
</comment>
<dbReference type="InterPro" id="IPR023198">
    <property type="entry name" value="PGP-like_dom2"/>
</dbReference>
<evidence type="ECO:0000313" key="1">
    <source>
        <dbReference type="EMBL" id="MDQ9172412.1"/>
    </source>
</evidence>
<dbReference type="InterPro" id="IPR044999">
    <property type="entry name" value="CbbY-like"/>
</dbReference>
<dbReference type="Gene3D" id="1.10.150.240">
    <property type="entry name" value="Putative phosphatase, domain 2"/>
    <property type="match status" value="1"/>
</dbReference>
<dbReference type="PANTHER" id="PTHR42896">
    <property type="entry name" value="XYLULOSE-1,5-BISPHOSPHATE (XUBP) PHOSPHATASE"/>
    <property type="match status" value="1"/>
</dbReference>
<dbReference type="NCBIfam" id="TIGR01509">
    <property type="entry name" value="HAD-SF-IA-v3"/>
    <property type="match status" value="1"/>
</dbReference>
<reference evidence="1 2" key="1">
    <citation type="submission" date="2023-08" db="EMBL/GenBank/DDBJ databases">
        <title>Oxalobacteraceae gen .nov., isolated from river sludge outside the plant.</title>
        <authorList>
            <person name="Zhao S.Y."/>
        </authorList>
    </citation>
    <scope>NUCLEOTIDE SEQUENCE [LARGE SCALE GENOMIC DNA]</scope>
    <source>
        <strain evidence="1 2">R-40</strain>
    </source>
</reference>
<dbReference type="SUPFAM" id="SSF56784">
    <property type="entry name" value="HAD-like"/>
    <property type="match status" value="1"/>
</dbReference>
<dbReference type="RefSeq" id="WP_338438466.1">
    <property type="nucleotide sequence ID" value="NZ_JAUYVH010000025.1"/>
</dbReference>
<dbReference type="InterPro" id="IPR006439">
    <property type="entry name" value="HAD-SF_hydro_IA"/>
</dbReference>
<dbReference type="InterPro" id="IPR023214">
    <property type="entry name" value="HAD_sf"/>
</dbReference>
<keyword evidence="1" id="KW-0378">Hydrolase</keyword>
<dbReference type="EMBL" id="JAUYVH010000025">
    <property type="protein sequence ID" value="MDQ9172412.1"/>
    <property type="molecule type" value="Genomic_DNA"/>
</dbReference>
<gene>
    <name evidence="1" type="ORF">Q8A64_18580</name>
</gene>
<dbReference type="PANTHER" id="PTHR42896:SF2">
    <property type="entry name" value="CBBY-LIKE PROTEIN"/>
    <property type="match status" value="1"/>
</dbReference>
<dbReference type="InterPro" id="IPR036412">
    <property type="entry name" value="HAD-like_sf"/>
</dbReference>
<proteinExistence type="predicted"/>
<dbReference type="Proteomes" id="UP001225596">
    <property type="component" value="Unassembled WGS sequence"/>
</dbReference>
<dbReference type="PRINTS" id="PR00413">
    <property type="entry name" value="HADHALOGNASE"/>
</dbReference>
<dbReference type="Gene3D" id="3.40.50.1000">
    <property type="entry name" value="HAD superfamily/HAD-like"/>
    <property type="match status" value="1"/>
</dbReference>
<organism evidence="1 2">
    <name type="scientific">Keguizhuia sedimenti</name>
    <dbReference type="NCBI Taxonomy" id="3064264"/>
    <lineage>
        <taxon>Bacteria</taxon>
        <taxon>Pseudomonadati</taxon>
        <taxon>Pseudomonadota</taxon>
        <taxon>Betaproteobacteria</taxon>
        <taxon>Burkholderiales</taxon>
        <taxon>Oxalobacteraceae</taxon>
        <taxon>Keguizhuia</taxon>
    </lineage>
</organism>
<dbReference type="GO" id="GO:0016787">
    <property type="term" value="F:hydrolase activity"/>
    <property type="evidence" value="ECO:0007669"/>
    <property type="project" value="UniProtKB-KW"/>
</dbReference>
<keyword evidence="2" id="KW-1185">Reference proteome</keyword>
<dbReference type="SFLD" id="SFLDS00003">
    <property type="entry name" value="Haloacid_Dehalogenase"/>
    <property type="match status" value="1"/>
</dbReference>